<evidence type="ECO:0008006" key="5">
    <source>
        <dbReference type="Google" id="ProtNLM"/>
    </source>
</evidence>
<dbReference type="PRINTS" id="PR00313">
    <property type="entry name" value="CABNDNGRPT"/>
</dbReference>
<sequence>MATFIGDNNNNNLVGTTGDDLIQGLGGNDTLSGLDGNDTIDGGTGDDVLNGGDGNDNIDGGTGIDVINGGDGNDLIASGTKGESIDGGAGNDTLTTLNLSDSSANLVLDLTAANQLSGDGITTIKNIESIPSVTTGSGNDTFKLTGNLLISNSKFDGGGGNDLLIADFSNATFAGLGTSGYGVFNYNVTTYIYAPGNSNSTLLSYSNTEQFNITGTAYIDYLTGYGGNDTINAGAGNDYLWGAAGDDVLNGGLFWFLCGGKKNRDNFIEI</sequence>
<name>I4FWI0_MICAE</name>
<dbReference type="PANTHER" id="PTHR38340">
    <property type="entry name" value="S-LAYER PROTEIN"/>
    <property type="match status" value="1"/>
</dbReference>
<protein>
    <recommendedName>
        <fullName evidence="5">Hemolysin-type calcium-binding region</fullName>
    </recommendedName>
</protein>
<dbReference type="EMBL" id="CAII01000682">
    <property type="protein sequence ID" value="CCI00005.1"/>
    <property type="molecule type" value="Genomic_DNA"/>
</dbReference>
<dbReference type="GO" id="GO:0005509">
    <property type="term" value="F:calcium ion binding"/>
    <property type="evidence" value="ECO:0007669"/>
    <property type="project" value="InterPro"/>
</dbReference>
<dbReference type="HOGENOM" id="CLU_958615_0_0_3"/>
<dbReference type="Pfam" id="PF00353">
    <property type="entry name" value="HemolysinCabind"/>
    <property type="match status" value="4"/>
</dbReference>
<dbReference type="InterPro" id="IPR050557">
    <property type="entry name" value="RTX_toxin/Mannuronan_C5-epim"/>
</dbReference>
<dbReference type="InterPro" id="IPR018511">
    <property type="entry name" value="Hemolysin-typ_Ca-bd_CS"/>
</dbReference>
<comment type="subcellular location">
    <subcellularLocation>
        <location evidence="1">Secreted</location>
    </subcellularLocation>
</comment>
<evidence type="ECO:0000313" key="4">
    <source>
        <dbReference type="Proteomes" id="UP000003172"/>
    </source>
</evidence>
<dbReference type="SUPFAM" id="SSF51120">
    <property type="entry name" value="beta-Roll"/>
    <property type="match status" value="1"/>
</dbReference>
<dbReference type="InterPro" id="IPR001343">
    <property type="entry name" value="Hemolysn_Ca-bd"/>
</dbReference>
<dbReference type="GO" id="GO:0005576">
    <property type="term" value="C:extracellular region"/>
    <property type="evidence" value="ECO:0007669"/>
    <property type="project" value="UniProtKB-SubCell"/>
</dbReference>
<dbReference type="PROSITE" id="PS00330">
    <property type="entry name" value="HEMOLYSIN_CALCIUM"/>
    <property type="match status" value="3"/>
</dbReference>
<reference evidence="3 4" key="1">
    <citation type="submission" date="2012-04" db="EMBL/GenBank/DDBJ databases">
        <authorList>
            <person name="Genoscope - CEA"/>
        </authorList>
    </citation>
    <scope>NUCLEOTIDE SEQUENCE [LARGE SCALE GENOMIC DNA]</scope>
    <source>
        <strain evidence="3 4">9717</strain>
    </source>
</reference>
<accession>I4FWI0</accession>
<keyword evidence="2" id="KW-0964">Secreted</keyword>
<evidence type="ECO:0000256" key="2">
    <source>
        <dbReference type="ARBA" id="ARBA00022525"/>
    </source>
</evidence>
<proteinExistence type="predicted"/>
<organism evidence="3 4">
    <name type="scientific">Microcystis aeruginosa PCC 9717</name>
    <dbReference type="NCBI Taxonomy" id="1160286"/>
    <lineage>
        <taxon>Bacteria</taxon>
        <taxon>Bacillati</taxon>
        <taxon>Cyanobacteriota</taxon>
        <taxon>Cyanophyceae</taxon>
        <taxon>Oscillatoriophycideae</taxon>
        <taxon>Chroococcales</taxon>
        <taxon>Microcystaceae</taxon>
        <taxon>Microcystis</taxon>
    </lineage>
</organism>
<gene>
    <name evidence="3" type="ORF">MICAB_7120003</name>
</gene>
<dbReference type="RefSeq" id="WP_004159696.1">
    <property type="nucleotide sequence ID" value="NZ_HE972767.1"/>
</dbReference>
<dbReference type="AlphaFoldDB" id="I4FWI0"/>
<evidence type="ECO:0000256" key="1">
    <source>
        <dbReference type="ARBA" id="ARBA00004613"/>
    </source>
</evidence>
<evidence type="ECO:0000313" key="3">
    <source>
        <dbReference type="EMBL" id="CCI00005.1"/>
    </source>
</evidence>
<dbReference type="Gene3D" id="2.150.10.10">
    <property type="entry name" value="Serralysin-like metalloprotease, C-terminal"/>
    <property type="match status" value="3"/>
</dbReference>
<dbReference type="InterPro" id="IPR011049">
    <property type="entry name" value="Serralysin-like_metalloprot_C"/>
</dbReference>
<dbReference type="Proteomes" id="UP000003172">
    <property type="component" value="Unassembled WGS sequence"/>
</dbReference>
<comment type="caution">
    <text evidence="3">The sequence shown here is derived from an EMBL/GenBank/DDBJ whole genome shotgun (WGS) entry which is preliminary data.</text>
</comment>
<dbReference type="PANTHER" id="PTHR38340:SF1">
    <property type="entry name" value="S-LAYER PROTEIN"/>
    <property type="match status" value="1"/>
</dbReference>